<keyword evidence="11" id="KW-1185">Reference proteome</keyword>
<dbReference type="RefSeq" id="WP_189113790.1">
    <property type="nucleotide sequence ID" value="NZ_BMQC01000005.1"/>
</dbReference>
<dbReference type="GO" id="GO:0005886">
    <property type="term" value="C:plasma membrane"/>
    <property type="evidence" value="ECO:0007669"/>
    <property type="project" value="TreeGrafter"/>
</dbReference>
<comment type="caution">
    <text evidence="10">The sequence shown here is derived from an EMBL/GenBank/DDBJ whole genome shotgun (WGS) entry which is preliminary data.</text>
</comment>
<reference evidence="10" key="1">
    <citation type="journal article" date="2014" name="Int. J. Syst. Evol. Microbiol.">
        <title>Complete genome sequence of Corynebacterium casei LMG S-19264T (=DSM 44701T), isolated from a smear-ripened cheese.</title>
        <authorList>
            <consortium name="US DOE Joint Genome Institute (JGI-PGF)"/>
            <person name="Walter F."/>
            <person name="Albersmeier A."/>
            <person name="Kalinowski J."/>
            <person name="Ruckert C."/>
        </authorList>
    </citation>
    <scope>NUCLEOTIDE SEQUENCE</scope>
    <source>
        <strain evidence="10">JCM 3091</strain>
    </source>
</reference>
<keyword evidence="5 8" id="KW-1133">Transmembrane helix</keyword>
<dbReference type="PANTHER" id="PTHR37820">
    <property type="entry name" value="CELL DIVISION PROTEIN DIVIB"/>
    <property type="match status" value="1"/>
</dbReference>
<comment type="subcellular location">
    <subcellularLocation>
        <location evidence="1">Membrane</location>
    </subcellularLocation>
</comment>
<evidence type="ECO:0000256" key="2">
    <source>
        <dbReference type="ARBA" id="ARBA00022475"/>
    </source>
</evidence>
<evidence type="ECO:0000256" key="7">
    <source>
        <dbReference type="ARBA" id="ARBA00023306"/>
    </source>
</evidence>
<evidence type="ECO:0000256" key="3">
    <source>
        <dbReference type="ARBA" id="ARBA00022618"/>
    </source>
</evidence>
<sequence>MSPAAGRRWRLARTRTGPVPPSVRRFSERARRRRLRAAAPWAAGLAVLGLAGAGWWVVRDTGLFAVRAVQVSGTSLLTPFEVTAAAEVDLGTPLARVDTVGVRRRVAALPVVGSVEVERDWPRTVRVRVHERTPVAAVPRGQQYLWLDAAGVAFHSDGQPPGVPLVKLAAPGPEDPATRGALRVLAAMPAALADRVRELVVASSARITLAMRDGRTVVWGDSADSETKARLALGLLENAERTIDVSSVDVVSLRRGSTGPRAGG</sequence>
<evidence type="ECO:0000256" key="8">
    <source>
        <dbReference type="SAM" id="Phobius"/>
    </source>
</evidence>
<keyword evidence="2" id="KW-1003">Cell membrane</keyword>
<evidence type="ECO:0000256" key="5">
    <source>
        <dbReference type="ARBA" id="ARBA00022989"/>
    </source>
</evidence>
<evidence type="ECO:0000313" key="10">
    <source>
        <dbReference type="EMBL" id="GGK26031.1"/>
    </source>
</evidence>
<organism evidence="10 11">
    <name type="scientific">Pilimelia terevasa</name>
    <dbReference type="NCBI Taxonomy" id="53372"/>
    <lineage>
        <taxon>Bacteria</taxon>
        <taxon>Bacillati</taxon>
        <taxon>Actinomycetota</taxon>
        <taxon>Actinomycetes</taxon>
        <taxon>Micromonosporales</taxon>
        <taxon>Micromonosporaceae</taxon>
        <taxon>Pilimelia</taxon>
    </lineage>
</organism>
<keyword evidence="3" id="KW-0132">Cell division</keyword>
<dbReference type="PROSITE" id="PS51779">
    <property type="entry name" value="POTRA"/>
    <property type="match status" value="1"/>
</dbReference>
<dbReference type="Pfam" id="PF08478">
    <property type="entry name" value="POTRA_1"/>
    <property type="match status" value="1"/>
</dbReference>
<dbReference type="GO" id="GO:0051301">
    <property type="term" value="P:cell division"/>
    <property type="evidence" value="ECO:0007669"/>
    <property type="project" value="UniProtKB-KW"/>
</dbReference>
<evidence type="ECO:0000256" key="4">
    <source>
        <dbReference type="ARBA" id="ARBA00022692"/>
    </source>
</evidence>
<feature type="transmembrane region" description="Helical" evidence="8">
    <location>
        <begin position="38"/>
        <end position="58"/>
    </location>
</feature>
<dbReference type="Proteomes" id="UP000662200">
    <property type="component" value="Unassembled WGS sequence"/>
</dbReference>
<keyword evidence="7" id="KW-0131">Cell cycle</keyword>
<dbReference type="InterPro" id="IPR005548">
    <property type="entry name" value="Cell_div_FtsQ/DivIB_C"/>
</dbReference>
<reference evidence="10" key="2">
    <citation type="submission" date="2020-09" db="EMBL/GenBank/DDBJ databases">
        <authorList>
            <person name="Sun Q."/>
            <person name="Ohkuma M."/>
        </authorList>
    </citation>
    <scope>NUCLEOTIDE SEQUENCE</scope>
    <source>
        <strain evidence="10">JCM 3091</strain>
    </source>
</reference>
<evidence type="ECO:0000259" key="9">
    <source>
        <dbReference type="PROSITE" id="PS51779"/>
    </source>
</evidence>
<dbReference type="InterPro" id="IPR034746">
    <property type="entry name" value="POTRA"/>
</dbReference>
<dbReference type="EMBL" id="BMQC01000005">
    <property type="protein sequence ID" value="GGK26031.1"/>
    <property type="molecule type" value="Genomic_DNA"/>
</dbReference>
<dbReference type="AlphaFoldDB" id="A0A8J3BJG6"/>
<feature type="domain" description="POTRA" evidence="9">
    <location>
        <begin position="64"/>
        <end position="132"/>
    </location>
</feature>
<proteinExistence type="predicted"/>
<dbReference type="Pfam" id="PF03799">
    <property type="entry name" value="FtsQ_DivIB_C"/>
    <property type="match status" value="1"/>
</dbReference>
<evidence type="ECO:0000313" key="11">
    <source>
        <dbReference type="Proteomes" id="UP000662200"/>
    </source>
</evidence>
<dbReference type="PANTHER" id="PTHR37820:SF1">
    <property type="entry name" value="CELL DIVISION PROTEIN FTSQ"/>
    <property type="match status" value="1"/>
</dbReference>
<accession>A0A8J3BJG6</accession>
<keyword evidence="4 8" id="KW-0812">Transmembrane</keyword>
<dbReference type="InterPro" id="IPR050487">
    <property type="entry name" value="FtsQ_DivIB"/>
</dbReference>
<gene>
    <name evidence="10" type="ORF">GCM10010124_18230</name>
</gene>
<evidence type="ECO:0000256" key="6">
    <source>
        <dbReference type="ARBA" id="ARBA00023136"/>
    </source>
</evidence>
<name>A0A8J3BJG6_9ACTN</name>
<evidence type="ECO:0000256" key="1">
    <source>
        <dbReference type="ARBA" id="ARBA00004370"/>
    </source>
</evidence>
<keyword evidence="6 8" id="KW-0472">Membrane</keyword>
<dbReference type="InterPro" id="IPR013685">
    <property type="entry name" value="POTRA_FtsQ_type"/>
</dbReference>
<dbReference type="Gene3D" id="3.10.20.310">
    <property type="entry name" value="membrane protein fhac"/>
    <property type="match status" value="1"/>
</dbReference>
<protein>
    <recommendedName>
        <fullName evidence="9">POTRA domain-containing protein</fullName>
    </recommendedName>
</protein>